<dbReference type="Gene3D" id="3.90.70.10">
    <property type="entry name" value="Cysteine proteinases"/>
    <property type="match status" value="1"/>
</dbReference>
<evidence type="ECO:0000313" key="2">
    <source>
        <dbReference type="EMBL" id="OBX36858.1"/>
    </source>
</evidence>
<dbReference type="CDD" id="cd02549">
    <property type="entry name" value="Peptidase_C39A"/>
    <property type="match status" value="1"/>
</dbReference>
<dbReference type="InterPro" id="IPR019734">
    <property type="entry name" value="TPR_rpt"/>
</dbReference>
<dbReference type="Proteomes" id="UP000092504">
    <property type="component" value="Unassembled WGS sequence"/>
</dbReference>
<dbReference type="AlphaFoldDB" id="A0A1B8P3P2"/>
<dbReference type="RefSeq" id="WP_065240712.1">
    <property type="nucleotide sequence ID" value="NZ_CP142770.1"/>
</dbReference>
<gene>
    <name evidence="2" type="ORF">A8U91_01205</name>
</gene>
<comment type="caution">
    <text evidence="2">The sequence shown here is derived from an EMBL/GenBank/DDBJ whole genome shotgun (WGS) entry which is preliminary data.</text>
</comment>
<dbReference type="Pfam" id="PF13529">
    <property type="entry name" value="Peptidase_C39_2"/>
    <property type="match status" value="1"/>
</dbReference>
<evidence type="ECO:0000259" key="1">
    <source>
        <dbReference type="Pfam" id="PF13529"/>
    </source>
</evidence>
<dbReference type="PATRIC" id="fig|2746.7.peg.1241"/>
<organism evidence="2 3">
    <name type="scientific">Halomonas elongata</name>
    <dbReference type="NCBI Taxonomy" id="2746"/>
    <lineage>
        <taxon>Bacteria</taxon>
        <taxon>Pseudomonadati</taxon>
        <taxon>Pseudomonadota</taxon>
        <taxon>Gammaproteobacteria</taxon>
        <taxon>Oceanospirillales</taxon>
        <taxon>Halomonadaceae</taxon>
        <taxon>Halomonas</taxon>
    </lineage>
</organism>
<sequence length="323" mass="34982">MIRLLRQPGNARLAGVFMLAICMLSLVGCASTPTLSPETARELPQRTLLDDVPFHGQRDYQCGPASLAMALGASGVSVDVDTLIPQVFLPDREGSVQPEMLAAVRRHGRIPFPLEGGFEALLTELDAGHPVVVMQNLSLPLWPVWHYAVAIGYDRPAEQMILHSGTTPEHRVAFNRFDATWARSDRWAFVALPPGDLPASDDVDSAIRAITDFESVQGAEAALPAWNALAERHPGSAMARFAQGNARHASGDEDGAIAAFRAATRSDSELAPAWLNLGLLLKARGNIERARHALEQAATLPGPWQSRAREELVSLEQGEESPR</sequence>
<feature type="domain" description="Peptidase C39-like" evidence="1">
    <location>
        <begin position="51"/>
        <end position="162"/>
    </location>
</feature>
<evidence type="ECO:0000313" key="3">
    <source>
        <dbReference type="Proteomes" id="UP000092504"/>
    </source>
</evidence>
<dbReference type="InterPro" id="IPR039564">
    <property type="entry name" value="Peptidase_C39-like"/>
</dbReference>
<proteinExistence type="predicted"/>
<dbReference type="PROSITE" id="PS51257">
    <property type="entry name" value="PROKAR_LIPOPROTEIN"/>
    <property type="match status" value="1"/>
</dbReference>
<dbReference type="Gene3D" id="1.25.40.10">
    <property type="entry name" value="Tetratricopeptide repeat domain"/>
    <property type="match status" value="1"/>
</dbReference>
<protein>
    <submittedName>
        <fullName evidence="2">Tetratricopeptide repeat protein</fullName>
    </submittedName>
</protein>
<accession>A0A1B8P3P2</accession>
<dbReference type="NCBIfam" id="NF033920">
    <property type="entry name" value="C39_PA2778_fam"/>
    <property type="match status" value="1"/>
</dbReference>
<reference evidence="2 3" key="1">
    <citation type="submission" date="2016-06" db="EMBL/GenBank/DDBJ databases">
        <title>Genome sequence of halotolerant plant growth promoting strain of Halomonas elongata HEK1 isolated from salterns of Rann of Kutch, Gujarat, India.</title>
        <authorList>
            <person name="Gaba S."/>
            <person name="Singh R.N."/>
            <person name="Abrol S."/>
            <person name="Kaushik R."/>
            <person name="Saxena A.K."/>
        </authorList>
    </citation>
    <scope>NUCLEOTIDE SEQUENCE [LARGE SCALE GENOMIC DNA]</scope>
    <source>
        <strain evidence="2 3">HEK1</strain>
    </source>
</reference>
<dbReference type="InterPro" id="IPR039563">
    <property type="entry name" value="Peptidase_C39_single_dom"/>
</dbReference>
<dbReference type="Pfam" id="PF13432">
    <property type="entry name" value="TPR_16"/>
    <property type="match status" value="1"/>
</dbReference>
<dbReference type="EMBL" id="MAJD01000001">
    <property type="protein sequence ID" value="OBX36858.1"/>
    <property type="molecule type" value="Genomic_DNA"/>
</dbReference>
<name>A0A1B8P3P2_HALEL</name>
<dbReference type="Pfam" id="PF13181">
    <property type="entry name" value="TPR_8"/>
    <property type="match status" value="1"/>
</dbReference>
<dbReference type="SUPFAM" id="SSF48452">
    <property type="entry name" value="TPR-like"/>
    <property type="match status" value="1"/>
</dbReference>
<dbReference type="SMART" id="SM00028">
    <property type="entry name" value="TPR"/>
    <property type="match status" value="2"/>
</dbReference>
<dbReference type="InterPro" id="IPR011990">
    <property type="entry name" value="TPR-like_helical_dom_sf"/>
</dbReference>